<evidence type="ECO:0000313" key="2">
    <source>
        <dbReference type="EMBL" id="BCB76401.1"/>
    </source>
</evidence>
<proteinExistence type="predicted"/>
<dbReference type="AlphaFoldDB" id="A0A6F8XRM8"/>
<sequence length="353" mass="36202">MTLEFKLSSTPITLAPGVETRVPLEVHNRASTPLAVRVSVARGRAAAWAYVEPPDITVDAGGTAAAEVVLEVPADQPPSPALVPFTVHAVELATGEPAGFASGLLTVAAPVPVVGDLVARDGKAHTYDLRLANDGATEAAVRVAAQLDPPSGVVTVEPSDVRIEPGGSVTTVVQAKPGRPVMGAPKPYFVVVKVTDAADPDRPPLLNATGRGTRKPWVANWLAATVAIVLALGITAVIALSGIRPLLPGARRAAPEPGTSAPEVVTVGRPYALLDVFPHRGEDGGRAAAEAAQARLAGAGMPVRLVDSLASDVLADQGTGFWVLLQDGFPSAEAAQAFCTQWKVVAPKCQVAS</sequence>
<keyword evidence="1" id="KW-0812">Transmembrane</keyword>
<protein>
    <recommendedName>
        <fullName evidence="4">SPOR domain-containing protein</fullName>
    </recommendedName>
</protein>
<gene>
    <name evidence="2" type="ORF">Pflav_028110</name>
</gene>
<organism evidence="2 3">
    <name type="scientific">Phytohabitans flavus</name>
    <dbReference type="NCBI Taxonomy" id="1076124"/>
    <lineage>
        <taxon>Bacteria</taxon>
        <taxon>Bacillati</taxon>
        <taxon>Actinomycetota</taxon>
        <taxon>Actinomycetes</taxon>
        <taxon>Micromonosporales</taxon>
        <taxon>Micromonosporaceae</taxon>
    </lineage>
</organism>
<evidence type="ECO:0008006" key="4">
    <source>
        <dbReference type="Google" id="ProtNLM"/>
    </source>
</evidence>
<keyword evidence="3" id="KW-1185">Reference proteome</keyword>
<dbReference type="EMBL" id="AP022870">
    <property type="protein sequence ID" value="BCB76401.1"/>
    <property type="molecule type" value="Genomic_DNA"/>
</dbReference>
<dbReference type="Proteomes" id="UP000502508">
    <property type="component" value="Chromosome"/>
</dbReference>
<feature type="transmembrane region" description="Helical" evidence="1">
    <location>
        <begin position="221"/>
        <end position="243"/>
    </location>
</feature>
<accession>A0A6F8XRM8</accession>
<dbReference type="KEGG" id="pfla:Pflav_028110"/>
<evidence type="ECO:0000313" key="3">
    <source>
        <dbReference type="Proteomes" id="UP000502508"/>
    </source>
</evidence>
<keyword evidence="1" id="KW-1133">Transmembrane helix</keyword>
<keyword evidence="1" id="KW-0472">Membrane</keyword>
<reference evidence="2 3" key="1">
    <citation type="submission" date="2020-03" db="EMBL/GenBank/DDBJ databases">
        <title>Whole genome shotgun sequence of Phytohabitans flavus NBRC 107702.</title>
        <authorList>
            <person name="Komaki H."/>
            <person name="Tamura T."/>
        </authorList>
    </citation>
    <scope>NUCLEOTIDE SEQUENCE [LARGE SCALE GENOMIC DNA]</scope>
    <source>
        <strain evidence="2 3">NBRC 107702</strain>
    </source>
</reference>
<name>A0A6F8XRM8_9ACTN</name>
<reference evidence="2 3" key="2">
    <citation type="submission" date="2020-03" db="EMBL/GenBank/DDBJ databases">
        <authorList>
            <person name="Ichikawa N."/>
            <person name="Kimura A."/>
            <person name="Kitahashi Y."/>
            <person name="Uohara A."/>
        </authorList>
    </citation>
    <scope>NUCLEOTIDE SEQUENCE [LARGE SCALE GENOMIC DNA]</scope>
    <source>
        <strain evidence="2 3">NBRC 107702</strain>
    </source>
</reference>
<dbReference type="RefSeq" id="WP_173036471.1">
    <property type="nucleotide sequence ID" value="NZ_AP022870.1"/>
</dbReference>
<evidence type="ECO:0000256" key="1">
    <source>
        <dbReference type="SAM" id="Phobius"/>
    </source>
</evidence>